<dbReference type="InterPro" id="IPR003439">
    <property type="entry name" value="ABC_transporter-like_ATP-bd"/>
</dbReference>
<accession>A0A0W8G3D0</accession>
<comment type="caution">
    <text evidence="5">The sequence shown here is derived from an EMBL/GenBank/DDBJ whole genome shotgun (WGS) entry which is preliminary data.</text>
</comment>
<keyword evidence="1" id="KW-0813">Transport</keyword>
<protein>
    <submittedName>
        <fullName evidence="5">Methionine abc transporter atp-binding protein</fullName>
    </submittedName>
</protein>
<dbReference type="EMBL" id="LNQE01000320">
    <property type="protein sequence ID" value="KUG27532.1"/>
    <property type="molecule type" value="Genomic_DNA"/>
</dbReference>
<dbReference type="GO" id="GO:0016887">
    <property type="term" value="F:ATP hydrolysis activity"/>
    <property type="evidence" value="ECO:0007669"/>
    <property type="project" value="InterPro"/>
</dbReference>
<reference evidence="5" key="1">
    <citation type="journal article" date="2015" name="Proc. Natl. Acad. Sci. U.S.A.">
        <title>Networks of energetic and metabolic interactions define dynamics in microbial communities.</title>
        <authorList>
            <person name="Embree M."/>
            <person name="Liu J.K."/>
            <person name="Al-Bassam M.M."/>
            <person name="Zengler K."/>
        </authorList>
    </citation>
    <scope>NUCLEOTIDE SEQUENCE</scope>
</reference>
<keyword evidence="2" id="KW-0547">Nucleotide-binding</keyword>
<evidence type="ECO:0000256" key="1">
    <source>
        <dbReference type="ARBA" id="ARBA00022448"/>
    </source>
</evidence>
<dbReference type="AlphaFoldDB" id="A0A0W8G3D0"/>
<dbReference type="PANTHER" id="PTHR43023:SF6">
    <property type="entry name" value="INTERMEMBRANE PHOSPHOLIPID TRANSPORT SYSTEM ATP-BINDING PROTEIN MLAF"/>
    <property type="match status" value="1"/>
</dbReference>
<dbReference type="GO" id="GO:0005524">
    <property type="term" value="F:ATP binding"/>
    <property type="evidence" value="ECO:0007669"/>
    <property type="project" value="UniProtKB-KW"/>
</dbReference>
<organism evidence="5">
    <name type="scientific">hydrocarbon metagenome</name>
    <dbReference type="NCBI Taxonomy" id="938273"/>
    <lineage>
        <taxon>unclassified sequences</taxon>
        <taxon>metagenomes</taxon>
        <taxon>ecological metagenomes</taxon>
    </lineage>
</organism>
<evidence type="ECO:0000256" key="2">
    <source>
        <dbReference type="ARBA" id="ARBA00022741"/>
    </source>
</evidence>
<evidence type="ECO:0000256" key="3">
    <source>
        <dbReference type="ARBA" id="ARBA00022840"/>
    </source>
</evidence>
<sequence length="255" mass="27945">MNQALIEIRNLRKSFQGQEVLRGVDLAVPEGGITLIIGKSGEGKSVLLKHIVGLLRPDSGEILFQGRSLTGMRRAERGALARSMSFMFQNMALFDSLTVFENIALPLREKTRQGEKEIASRVMDKIERLELGAVVNKYPSQISGGMQKRVALARALVNEPRVILFDEPTTGLDPIRKNGVLSLIAQSRQTFGFTALMVSHDIPDVFRIAAKVALLDGGRIVFEGTPEEILATDMPVVTRFLAGQEETDTDLEGAA</sequence>
<evidence type="ECO:0000313" key="5">
    <source>
        <dbReference type="EMBL" id="KUG27532.1"/>
    </source>
</evidence>
<dbReference type="InterPro" id="IPR027417">
    <property type="entry name" value="P-loop_NTPase"/>
</dbReference>
<dbReference type="PROSITE" id="PS50893">
    <property type="entry name" value="ABC_TRANSPORTER_2"/>
    <property type="match status" value="1"/>
</dbReference>
<dbReference type="InterPro" id="IPR003593">
    <property type="entry name" value="AAA+_ATPase"/>
</dbReference>
<dbReference type="Pfam" id="PF00005">
    <property type="entry name" value="ABC_tran"/>
    <property type="match status" value="1"/>
</dbReference>
<dbReference type="PROSITE" id="PS00211">
    <property type="entry name" value="ABC_TRANSPORTER_1"/>
    <property type="match status" value="1"/>
</dbReference>
<dbReference type="SMART" id="SM00382">
    <property type="entry name" value="AAA"/>
    <property type="match status" value="1"/>
</dbReference>
<keyword evidence="3 5" id="KW-0067">ATP-binding</keyword>
<name>A0A0W8G3D0_9ZZZZ</name>
<dbReference type="PANTHER" id="PTHR43023">
    <property type="entry name" value="PROTEIN TRIGALACTOSYLDIACYLGLYCEROL 3, CHLOROPLASTIC"/>
    <property type="match status" value="1"/>
</dbReference>
<dbReference type="InterPro" id="IPR017871">
    <property type="entry name" value="ABC_transporter-like_CS"/>
</dbReference>
<dbReference type="SUPFAM" id="SSF52540">
    <property type="entry name" value="P-loop containing nucleoside triphosphate hydrolases"/>
    <property type="match status" value="1"/>
</dbReference>
<dbReference type="Gene3D" id="3.40.50.300">
    <property type="entry name" value="P-loop containing nucleotide triphosphate hydrolases"/>
    <property type="match status" value="1"/>
</dbReference>
<feature type="domain" description="ABC transporter" evidence="4">
    <location>
        <begin position="6"/>
        <end position="242"/>
    </location>
</feature>
<proteinExistence type="predicted"/>
<evidence type="ECO:0000259" key="4">
    <source>
        <dbReference type="PROSITE" id="PS50893"/>
    </source>
</evidence>
<gene>
    <name evidence="5" type="ORF">ASZ90_002632</name>
</gene>